<feature type="coiled-coil region" evidence="1">
    <location>
        <begin position="135"/>
        <end position="173"/>
    </location>
</feature>
<evidence type="ECO:0000256" key="2">
    <source>
        <dbReference type="SAM" id="MobiDB-lite"/>
    </source>
</evidence>
<feature type="region of interest" description="Disordered" evidence="2">
    <location>
        <begin position="1"/>
        <end position="57"/>
    </location>
</feature>
<sequence>MDEATAPGTAPVPTPASLPHRAAGAVLAPSSVPTPGGMRPPAVKQGSDPSRFGRVTDDGTVYLTAPEGELLVGQWAAGPPAEGLAFFGRKYDDLVVEIDLVSRRLKDGKASGEQALLVLAKVREGLAGRSFVGDIAALEAQCDALEASIATAKAAAQAQKAEQRARAAVAREALTVEAEALADSTSWKSTSERFATMIEEWKSLPHADRAGEQAMWKRISAARAQFDKARRAHFAELDSERKVAVARKRELIAQAEALGTSTDWVGTGRKLRDLMTAWKDAPRSSKLDEDKLWKRFKGAQDVFYAAKTASETAQEDALKENVPAKEALVAEAEALLPVTDTSSAKRALRGISERWERVGDLPRADRDRLERRLKKVEDAVRGSEAEIWKRTNPETRARAESTANAFTDGIAKLEAKRAKALDKGDLVEVERIDASIASTRALLGAAEAAAAEFKG</sequence>
<organism evidence="3">
    <name type="scientific">freshwater metagenome</name>
    <dbReference type="NCBI Taxonomy" id="449393"/>
    <lineage>
        <taxon>unclassified sequences</taxon>
        <taxon>metagenomes</taxon>
        <taxon>ecological metagenomes</taxon>
    </lineage>
</organism>
<reference evidence="3" key="1">
    <citation type="submission" date="2020-05" db="EMBL/GenBank/DDBJ databases">
        <authorList>
            <person name="Chiriac C."/>
            <person name="Salcher M."/>
            <person name="Ghai R."/>
            <person name="Kavagutti S V."/>
        </authorList>
    </citation>
    <scope>NUCLEOTIDE SEQUENCE</scope>
</reference>
<protein>
    <submittedName>
        <fullName evidence="3">Unannotated protein</fullName>
    </submittedName>
</protein>
<dbReference type="InterPro" id="IPR007139">
    <property type="entry name" value="DUF349"/>
</dbReference>
<gene>
    <name evidence="3" type="ORF">UFOPK3772_02176</name>
</gene>
<dbReference type="Pfam" id="PF03993">
    <property type="entry name" value="DUF349"/>
    <property type="match status" value="3"/>
</dbReference>
<dbReference type="EMBL" id="CAFBNE010000075">
    <property type="protein sequence ID" value="CAB4960576.1"/>
    <property type="molecule type" value="Genomic_DNA"/>
</dbReference>
<dbReference type="AlphaFoldDB" id="A0A6J7KXC1"/>
<evidence type="ECO:0000313" key="3">
    <source>
        <dbReference type="EMBL" id="CAB4960576.1"/>
    </source>
</evidence>
<accession>A0A6J7KXC1</accession>
<proteinExistence type="predicted"/>
<keyword evidence="1" id="KW-0175">Coiled coil</keyword>
<evidence type="ECO:0000256" key="1">
    <source>
        <dbReference type="SAM" id="Coils"/>
    </source>
</evidence>
<name>A0A6J7KXC1_9ZZZZ</name>